<dbReference type="PANTHER" id="PTHR16017:SF0">
    <property type="entry name" value="WD REPEAT-CONTAINING PROTEIN 70"/>
    <property type="match status" value="1"/>
</dbReference>
<evidence type="ECO:0000256" key="3">
    <source>
        <dbReference type="PROSITE-ProRule" id="PRU00221"/>
    </source>
</evidence>
<name>A0AA38LSS3_9TREE</name>
<gene>
    <name evidence="5" type="ORF">MKK02DRAFT_21071</name>
</gene>
<dbReference type="GO" id="GO:0005634">
    <property type="term" value="C:nucleus"/>
    <property type="evidence" value="ECO:0007669"/>
    <property type="project" value="TreeGrafter"/>
</dbReference>
<feature type="repeat" description="WD" evidence="3">
    <location>
        <begin position="223"/>
        <end position="265"/>
    </location>
</feature>
<evidence type="ECO:0000256" key="2">
    <source>
        <dbReference type="ARBA" id="ARBA00022737"/>
    </source>
</evidence>
<feature type="repeat" description="WD" evidence="3">
    <location>
        <begin position="330"/>
        <end position="361"/>
    </location>
</feature>
<feature type="compositionally biased region" description="Basic and acidic residues" evidence="4">
    <location>
        <begin position="110"/>
        <end position="120"/>
    </location>
</feature>
<feature type="repeat" description="WD" evidence="3">
    <location>
        <begin position="120"/>
        <end position="152"/>
    </location>
</feature>
<dbReference type="PROSITE" id="PS50294">
    <property type="entry name" value="WD_REPEATS_REGION"/>
    <property type="match status" value="2"/>
</dbReference>
<dbReference type="Gene3D" id="2.130.10.10">
    <property type="entry name" value="YVTN repeat-like/Quinoprotein amine dehydrogenase"/>
    <property type="match status" value="2"/>
</dbReference>
<dbReference type="InterPro" id="IPR015943">
    <property type="entry name" value="WD40/YVTN_repeat-like_dom_sf"/>
</dbReference>
<reference evidence="5" key="1">
    <citation type="journal article" date="2022" name="G3 (Bethesda)">
        <title>High quality genome of the basidiomycete yeast Dioszegia hungarica PDD-24b-2 isolated from cloud water.</title>
        <authorList>
            <person name="Jarrige D."/>
            <person name="Haridas S."/>
            <person name="Bleykasten-Grosshans C."/>
            <person name="Joly M."/>
            <person name="Nadalig T."/>
            <person name="Sancelme M."/>
            <person name="Vuilleumier S."/>
            <person name="Grigoriev I.V."/>
            <person name="Amato P."/>
            <person name="Bringel F."/>
        </authorList>
    </citation>
    <scope>NUCLEOTIDE SEQUENCE</scope>
    <source>
        <strain evidence="5">PDD-24b-2</strain>
    </source>
</reference>
<dbReference type="GO" id="GO:0035861">
    <property type="term" value="C:site of double-strand break"/>
    <property type="evidence" value="ECO:0007669"/>
    <property type="project" value="TreeGrafter"/>
</dbReference>
<dbReference type="InterPro" id="IPR051858">
    <property type="entry name" value="WD_repeat_GAD-1"/>
</dbReference>
<feature type="compositionally biased region" description="Basic and acidic residues" evidence="4">
    <location>
        <begin position="85"/>
        <end position="94"/>
    </location>
</feature>
<dbReference type="GeneID" id="77725559"/>
<dbReference type="InterPro" id="IPR036322">
    <property type="entry name" value="WD40_repeat_dom_sf"/>
</dbReference>
<dbReference type="SMART" id="SM00320">
    <property type="entry name" value="WD40"/>
    <property type="match status" value="5"/>
</dbReference>
<sequence length="582" mass="63430">MDAFGLPMSFGKKSKAAPVNMAAKVETTKRAEAPAVPKEEVKVEKEAEAGPSRPRSPGPSVPQAQDEDEEDIGPMPPASIAGKRKAGDATKASDGEDDEEEDEDEEEEPDRTPITHEIVLKDHTKTVSALSVDPSGSRIATGGYDYDAKLWDFGGMDARLKPFKSWEPNGNYLVRDLDWSSDGKRVLVVSGTFWPKVFDRDGTEETVLEFQKGDVYLRDMKNTKGHTAEINAGRFHPTDENRFLTCSNDSTLRIWDVNDRSKQKQVIVVKSKERGARTMVSTCAWSHDGKLIAGACTDGTLHIWSTNSNLARPDKSCETAHEKGSRTSGVVFARDGRRLATRGGDDTVKLWDIRSMRKPLAVATGLENRYSETNLIFSPDERSILTGVPPPKAKAEVGSGAGSGTGIGGKGSVVFLNGETLAEERRVVIGDGAVVRILWHSRINQLFATTSKGALHILYSPHSSTHGALLPLSKLPKSGPRDPGYSSADIQPVIFNPDALPQFADQKYGESLHQRDKRAKRMKPMEPVQGVGKGGRLGASAMQGLVHSLYPNEVRFEDPREALLRFADKEKEGEGEGEGGEE</sequence>
<accession>A0AA38LSS3</accession>
<evidence type="ECO:0000313" key="6">
    <source>
        <dbReference type="Proteomes" id="UP001164286"/>
    </source>
</evidence>
<dbReference type="Proteomes" id="UP001164286">
    <property type="component" value="Unassembled WGS sequence"/>
</dbReference>
<evidence type="ECO:0000313" key="5">
    <source>
        <dbReference type="EMBL" id="KAI9631741.1"/>
    </source>
</evidence>
<feature type="region of interest" description="Disordered" evidence="4">
    <location>
        <begin position="1"/>
        <end position="120"/>
    </location>
</feature>
<dbReference type="EMBL" id="JAKWFO010000016">
    <property type="protein sequence ID" value="KAI9631741.1"/>
    <property type="molecule type" value="Genomic_DNA"/>
</dbReference>
<feature type="region of interest" description="Disordered" evidence="4">
    <location>
        <begin position="516"/>
        <end position="535"/>
    </location>
</feature>
<evidence type="ECO:0000256" key="4">
    <source>
        <dbReference type="SAM" id="MobiDB-lite"/>
    </source>
</evidence>
<dbReference type="PRINTS" id="PR00320">
    <property type="entry name" value="GPROTEINBRPT"/>
</dbReference>
<dbReference type="InterPro" id="IPR001680">
    <property type="entry name" value="WD40_rpt"/>
</dbReference>
<evidence type="ECO:0000256" key="1">
    <source>
        <dbReference type="ARBA" id="ARBA00022574"/>
    </source>
</evidence>
<dbReference type="AlphaFoldDB" id="A0AA38LSS3"/>
<feature type="compositionally biased region" description="Acidic residues" evidence="4">
    <location>
        <begin position="95"/>
        <end position="109"/>
    </location>
</feature>
<dbReference type="InterPro" id="IPR020472">
    <property type="entry name" value="WD40_PAC1"/>
</dbReference>
<organism evidence="5 6">
    <name type="scientific">Dioszegia hungarica</name>
    <dbReference type="NCBI Taxonomy" id="4972"/>
    <lineage>
        <taxon>Eukaryota</taxon>
        <taxon>Fungi</taxon>
        <taxon>Dikarya</taxon>
        <taxon>Basidiomycota</taxon>
        <taxon>Agaricomycotina</taxon>
        <taxon>Tremellomycetes</taxon>
        <taxon>Tremellales</taxon>
        <taxon>Bulleribasidiaceae</taxon>
        <taxon>Dioszegia</taxon>
    </lineage>
</organism>
<dbReference type="SUPFAM" id="SSF50978">
    <property type="entry name" value="WD40 repeat-like"/>
    <property type="match status" value="1"/>
</dbReference>
<keyword evidence="6" id="KW-1185">Reference proteome</keyword>
<dbReference type="Pfam" id="PF00400">
    <property type="entry name" value="WD40"/>
    <property type="match status" value="4"/>
</dbReference>
<proteinExistence type="predicted"/>
<dbReference type="PANTHER" id="PTHR16017">
    <property type="entry name" value="GASTRULATION DEFECTIVE PROTEIN 1-RELATED"/>
    <property type="match status" value="1"/>
</dbReference>
<comment type="caution">
    <text evidence="5">The sequence shown here is derived from an EMBL/GenBank/DDBJ whole genome shotgun (WGS) entry which is preliminary data.</text>
</comment>
<dbReference type="PROSITE" id="PS50082">
    <property type="entry name" value="WD_REPEATS_2"/>
    <property type="match status" value="4"/>
</dbReference>
<dbReference type="RefSeq" id="XP_052941518.1">
    <property type="nucleotide sequence ID" value="XM_053086358.1"/>
</dbReference>
<feature type="compositionally biased region" description="Basic and acidic residues" evidence="4">
    <location>
        <begin position="26"/>
        <end position="48"/>
    </location>
</feature>
<keyword evidence="2" id="KW-0677">Repeat</keyword>
<keyword evidence="1 3" id="KW-0853">WD repeat</keyword>
<protein>
    <submittedName>
        <fullName evidence="5">Transcription factor</fullName>
    </submittedName>
</protein>
<feature type="repeat" description="WD" evidence="3">
    <location>
        <begin position="273"/>
        <end position="308"/>
    </location>
</feature>